<dbReference type="Gene3D" id="2.60.260.20">
    <property type="entry name" value="Urease metallochaperone UreE, N-terminal domain"/>
    <property type="match status" value="2"/>
</dbReference>
<dbReference type="FunFam" id="2.60.260.20:FF:000013">
    <property type="entry name" value="DnaJ subfamily B member 11"/>
    <property type="match status" value="1"/>
</dbReference>
<dbReference type="InterPro" id="IPR036869">
    <property type="entry name" value="J_dom_sf"/>
</dbReference>
<name>A0A7X0H7S7_9BACT</name>
<dbReference type="GO" id="GO:0051082">
    <property type="term" value="F:unfolded protein binding"/>
    <property type="evidence" value="ECO:0007669"/>
    <property type="project" value="InterPro"/>
</dbReference>
<keyword evidence="3" id="KW-0238">DNA-binding</keyword>
<evidence type="ECO:0000313" key="3">
    <source>
        <dbReference type="EMBL" id="MBB6429681.1"/>
    </source>
</evidence>
<evidence type="ECO:0000256" key="1">
    <source>
        <dbReference type="ARBA" id="ARBA00023186"/>
    </source>
</evidence>
<gene>
    <name evidence="3" type="ORF">HNQ40_001487</name>
</gene>
<dbReference type="InterPro" id="IPR002939">
    <property type="entry name" value="DnaJ_C"/>
</dbReference>
<evidence type="ECO:0000313" key="4">
    <source>
        <dbReference type="Proteomes" id="UP000541810"/>
    </source>
</evidence>
<dbReference type="Proteomes" id="UP000541810">
    <property type="component" value="Unassembled WGS sequence"/>
</dbReference>
<dbReference type="SMART" id="SM00271">
    <property type="entry name" value="DnaJ"/>
    <property type="match status" value="1"/>
</dbReference>
<keyword evidence="1" id="KW-0143">Chaperone</keyword>
<feature type="domain" description="J" evidence="2">
    <location>
        <begin position="7"/>
        <end position="71"/>
    </location>
</feature>
<dbReference type="Pfam" id="PF00226">
    <property type="entry name" value="DnaJ"/>
    <property type="match status" value="1"/>
</dbReference>
<dbReference type="PANTHER" id="PTHR43096:SF52">
    <property type="entry name" value="DNAJ HOMOLOG 1, MITOCHONDRIAL-RELATED"/>
    <property type="match status" value="1"/>
</dbReference>
<dbReference type="CDD" id="cd06257">
    <property type="entry name" value="DnaJ"/>
    <property type="match status" value="1"/>
</dbReference>
<dbReference type="PROSITE" id="PS00636">
    <property type="entry name" value="DNAJ_1"/>
    <property type="match status" value="1"/>
</dbReference>
<dbReference type="Gene3D" id="1.10.287.110">
    <property type="entry name" value="DnaJ domain"/>
    <property type="match status" value="1"/>
</dbReference>
<dbReference type="PROSITE" id="PS50076">
    <property type="entry name" value="DNAJ_2"/>
    <property type="match status" value="1"/>
</dbReference>
<organism evidence="3 4">
    <name type="scientific">Algisphaera agarilytica</name>
    <dbReference type="NCBI Taxonomy" id="1385975"/>
    <lineage>
        <taxon>Bacteria</taxon>
        <taxon>Pseudomonadati</taxon>
        <taxon>Planctomycetota</taxon>
        <taxon>Phycisphaerae</taxon>
        <taxon>Phycisphaerales</taxon>
        <taxon>Phycisphaeraceae</taxon>
        <taxon>Algisphaera</taxon>
    </lineage>
</organism>
<keyword evidence="4" id="KW-1185">Reference proteome</keyword>
<reference evidence="3 4" key="1">
    <citation type="submission" date="2020-08" db="EMBL/GenBank/DDBJ databases">
        <title>Genomic Encyclopedia of Type Strains, Phase IV (KMG-IV): sequencing the most valuable type-strain genomes for metagenomic binning, comparative biology and taxonomic classification.</title>
        <authorList>
            <person name="Goeker M."/>
        </authorList>
    </citation>
    <scope>NUCLEOTIDE SEQUENCE [LARGE SCALE GENOMIC DNA]</scope>
    <source>
        <strain evidence="3 4">DSM 103725</strain>
    </source>
</reference>
<dbReference type="PRINTS" id="PR00625">
    <property type="entry name" value="JDOMAIN"/>
</dbReference>
<dbReference type="EMBL" id="JACHGY010000001">
    <property type="protein sequence ID" value="MBB6429681.1"/>
    <property type="molecule type" value="Genomic_DNA"/>
</dbReference>
<dbReference type="SUPFAM" id="SSF49493">
    <property type="entry name" value="HSP40/DnaJ peptide-binding domain"/>
    <property type="match status" value="2"/>
</dbReference>
<dbReference type="PANTHER" id="PTHR43096">
    <property type="entry name" value="DNAJ HOMOLOG 1, MITOCHONDRIAL-RELATED"/>
    <property type="match status" value="1"/>
</dbReference>
<dbReference type="AlphaFoldDB" id="A0A7X0H7S7"/>
<dbReference type="InterPro" id="IPR008971">
    <property type="entry name" value="HSP40/DnaJ_pept-bd"/>
</dbReference>
<dbReference type="RefSeq" id="WP_184677250.1">
    <property type="nucleotide sequence ID" value="NZ_JACHGY010000001.1"/>
</dbReference>
<protein>
    <submittedName>
        <fullName evidence="3">Curved DNA-binding protein</fullName>
    </submittedName>
</protein>
<dbReference type="GO" id="GO:0003677">
    <property type="term" value="F:DNA binding"/>
    <property type="evidence" value="ECO:0007669"/>
    <property type="project" value="UniProtKB-KW"/>
</dbReference>
<sequence>MAVKFEDYYQVLGVARDASADEIKRAYRKLAQKLHPDRNDAPDAAEKFSKVSEAYEVLKDPEKRKRYDQFGANYKAGQDFRPPPGFEGFGGDSRGFHFEGQDFSDFFRQMFGGQGGAQGNPFGGDPFGGAAQAPREQEAEITVPLYEAYHGGTRQLTLSGGAMGAGKKVDVKIPPRLKPGSKIRLRGENLILKVNVALDPRFGVDGVNLTADLKISPALAALGGKADVETLDGTVSMTIPPGITSGSKLRVRGKGLGPEAKRGDLLVRVLVNVPKELTDEQRKLYEQLRDLELDGP</sequence>
<accession>A0A7X0H7S7</accession>
<proteinExistence type="predicted"/>
<dbReference type="Pfam" id="PF01556">
    <property type="entry name" value="DnaJ_C"/>
    <property type="match status" value="1"/>
</dbReference>
<comment type="caution">
    <text evidence="3">The sequence shown here is derived from an EMBL/GenBank/DDBJ whole genome shotgun (WGS) entry which is preliminary data.</text>
</comment>
<evidence type="ECO:0000259" key="2">
    <source>
        <dbReference type="PROSITE" id="PS50076"/>
    </source>
</evidence>
<dbReference type="GO" id="GO:0042026">
    <property type="term" value="P:protein refolding"/>
    <property type="evidence" value="ECO:0007669"/>
    <property type="project" value="TreeGrafter"/>
</dbReference>
<dbReference type="GO" id="GO:0005737">
    <property type="term" value="C:cytoplasm"/>
    <property type="evidence" value="ECO:0007669"/>
    <property type="project" value="TreeGrafter"/>
</dbReference>
<dbReference type="CDD" id="cd10747">
    <property type="entry name" value="DnaJ_C"/>
    <property type="match status" value="1"/>
</dbReference>
<dbReference type="InterPro" id="IPR018253">
    <property type="entry name" value="DnaJ_domain_CS"/>
</dbReference>
<dbReference type="InterPro" id="IPR001623">
    <property type="entry name" value="DnaJ_domain"/>
</dbReference>
<dbReference type="SUPFAM" id="SSF46565">
    <property type="entry name" value="Chaperone J-domain"/>
    <property type="match status" value="1"/>
</dbReference>